<dbReference type="AlphaFoldDB" id="A0A5B7YGV6"/>
<evidence type="ECO:0000259" key="1">
    <source>
        <dbReference type="Pfam" id="PF00535"/>
    </source>
</evidence>
<reference evidence="2 3" key="1">
    <citation type="submission" date="2019-04" db="EMBL/GenBank/DDBJ databases">
        <title>Salinimonas iocasae sp. nov., a halophilic bacterium isolated from the outer tube casing of tubeworms in Okinawa Trough.</title>
        <authorList>
            <person name="Zhang H."/>
            <person name="Wang H."/>
            <person name="Li C."/>
        </authorList>
    </citation>
    <scope>NUCLEOTIDE SEQUENCE [LARGE SCALE GENOMIC DNA]</scope>
    <source>
        <strain evidence="2 3">KX18D6</strain>
    </source>
</reference>
<dbReference type="KEGG" id="salk:FBQ74_15295"/>
<name>A0A5B7YGV6_9ALTE</name>
<protein>
    <submittedName>
        <fullName evidence="2">Glycosyltransferase family 2 protein</fullName>
    </submittedName>
</protein>
<dbReference type="PANTHER" id="PTHR43685:SF2">
    <property type="entry name" value="GLYCOSYLTRANSFERASE 2-LIKE DOMAIN-CONTAINING PROTEIN"/>
    <property type="match status" value="1"/>
</dbReference>
<dbReference type="GO" id="GO:0016740">
    <property type="term" value="F:transferase activity"/>
    <property type="evidence" value="ECO:0007669"/>
    <property type="project" value="UniProtKB-KW"/>
</dbReference>
<proteinExistence type="predicted"/>
<feature type="domain" description="Glycosyltransferase 2-like" evidence="1">
    <location>
        <begin position="42"/>
        <end position="199"/>
    </location>
</feature>
<dbReference type="Gene3D" id="3.90.550.10">
    <property type="entry name" value="Spore Coat Polysaccharide Biosynthesis Protein SpsA, Chain A"/>
    <property type="match status" value="1"/>
</dbReference>
<dbReference type="SUPFAM" id="SSF53448">
    <property type="entry name" value="Nucleotide-diphospho-sugar transferases"/>
    <property type="match status" value="1"/>
</dbReference>
<dbReference type="OrthoDB" id="9802649at2"/>
<dbReference type="InterPro" id="IPR029044">
    <property type="entry name" value="Nucleotide-diphossugar_trans"/>
</dbReference>
<dbReference type="PANTHER" id="PTHR43685">
    <property type="entry name" value="GLYCOSYLTRANSFERASE"/>
    <property type="match status" value="1"/>
</dbReference>
<accession>A0A5B7YGV6</accession>
<organism evidence="2 3">
    <name type="scientific">Salinimonas iocasae</name>
    <dbReference type="NCBI Taxonomy" id="2572577"/>
    <lineage>
        <taxon>Bacteria</taxon>
        <taxon>Pseudomonadati</taxon>
        <taxon>Pseudomonadota</taxon>
        <taxon>Gammaproteobacteria</taxon>
        <taxon>Alteromonadales</taxon>
        <taxon>Alteromonadaceae</taxon>
        <taxon>Alteromonas/Salinimonas group</taxon>
        <taxon>Salinimonas</taxon>
    </lineage>
</organism>
<sequence length="369" mass="41045">MLSDYQVKQSSPRLFAPISLLTKNHPLKKDARPMSSSAPKVSVIMPVINGAEYLNVALDSVLAQDFDDFEVICVNDGSTDGTLALLASFDDPRIRIISQVSQGGAAARNTGIYFARGQYIALIDWHDRWLKNKLSSHIAHLDSSARVGASYSPSLFIDKQGQLTGLGQFPRLYDIGLREVVCHNLIGNGSAAVIRRATLNKLNACSPVHESGRICYFDETLRDAVKLDFWLKIALYSGLRVEGVSIPTTHVRDTAGKLPVSLAEQYASWLDVMAKYRSSHPARVNRWFSLAHAYQLRRLALNASQTGETRLAFAYFFKAVFTNWRMVAETPGTTLIVAASVCLSVLPRRYYRFFEARATKRLAKKQLAV</sequence>
<evidence type="ECO:0000313" key="2">
    <source>
        <dbReference type="EMBL" id="QCZ94745.1"/>
    </source>
</evidence>
<dbReference type="InterPro" id="IPR001173">
    <property type="entry name" value="Glyco_trans_2-like"/>
</dbReference>
<evidence type="ECO:0000313" key="3">
    <source>
        <dbReference type="Proteomes" id="UP000304912"/>
    </source>
</evidence>
<dbReference type="EMBL" id="CP039852">
    <property type="protein sequence ID" value="QCZ94745.1"/>
    <property type="molecule type" value="Genomic_DNA"/>
</dbReference>
<dbReference type="Pfam" id="PF00535">
    <property type="entry name" value="Glycos_transf_2"/>
    <property type="match status" value="1"/>
</dbReference>
<keyword evidence="3" id="KW-1185">Reference proteome</keyword>
<dbReference type="InterPro" id="IPR050834">
    <property type="entry name" value="Glycosyltransf_2"/>
</dbReference>
<dbReference type="Proteomes" id="UP000304912">
    <property type="component" value="Chromosome"/>
</dbReference>
<gene>
    <name evidence="2" type="ORF">FBQ74_15295</name>
</gene>
<dbReference type="CDD" id="cd00761">
    <property type="entry name" value="Glyco_tranf_GTA_type"/>
    <property type="match status" value="1"/>
</dbReference>
<keyword evidence="2" id="KW-0808">Transferase</keyword>